<evidence type="ECO:0000256" key="2">
    <source>
        <dbReference type="ARBA" id="ARBA00006674"/>
    </source>
</evidence>
<dbReference type="GO" id="GO:0032040">
    <property type="term" value="C:small-subunit processome"/>
    <property type="evidence" value="ECO:0007669"/>
    <property type="project" value="TreeGrafter"/>
</dbReference>
<name>A0A8K0X0H2_9PEZI</name>
<keyword evidence="5" id="KW-0698">rRNA processing</keyword>
<dbReference type="EMBL" id="JAGPXD010000006">
    <property type="protein sequence ID" value="KAH7349596.1"/>
    <property type="molecule type" value="Genomic_DNA"/>
</dbReference>
<dbReference type="InterPro" id="IPR035371">
    <property type="entry name" value="Nrap_D6"/>
</dbReference>
<comment type="similarity">
    <text evidence="2 5">Belongs to the NRAP family.</text>
</comment>
<dbReference type="Pfam" id="PF17405">
    <property type="entry name" value="Nrap_D4"/>
    <property type="match status" value="1"/>
</dbReference>
<feature type="compositionally biased region" description="Polar residues" evidence="6">
    <location>
        <begin position="13"/>
        <end position="22"/>
    </location>
</feature>
<proteinExistence type="inferred from homology"/>
<evidence type="ECO:0000313" key="13">
    <source>
        <dbReference type="EMBL" id="KAH7349596.1"/>
    </source>
</evidence>
<dbReference type="PANTHER" id="PTHR17972:SF0">
    <property type="entry name" value="NUCLEOLAR PROTEIN 6"/>
    <property type="match status" value="1"/>
</dbReference>
<dbReference type="InterPro" id="IPR035370">
    <property type="entry name" value="Nrap_D5"/>
</dbReference>
<dbReference type="GO" id="GO:0032545">
    <property type="term" value="C:CURI complex"/>
    <property type="evidence" value="ECO:0007669"/>
    <property type="project" value="TreeGrafter"/>
</dbReference>
<dbReference type="Pfam" id="PF17407">
    <property type="entry name" value="Nrap_D6"/>
    <property type="match status" value="1"/>
</dbReference>
<comment type="caution">
    <text evidence="13">The sequence shown here is derived from an EMBL/GenBank/DDBJ whole genome shotgun (WGS) entry which is preliminary data.</text>
</comment>
<feature type="domain" description="Nrap protein" evidence="10">
    <location>
        <begin position="609"/>
        <end position="794"/>
    </location>
</feature>
<dbReference type="InterPro" id="IPR035082">
    <property type="entry name" value="Nrap_D1"/>
</dbReference>
<dbReference type="Pfam" id="PF17404">
    <property type="entry name" value="Nrap_D3"/>
    <property type="match status" value="1"/>
</dbReference>
<dbReference type="Gene3D" id="3.30.70.3030">
    <property type="match status" value="1"/>
</dbReference>
<feature type="compositionally biased region" description="Acidic residues" evidence="6">
    <location>
        <begin position="195"/>
        <end position="220"/>
    </location>
</feature>
<evidence type="ECO:0000313" key="14">
    <source>
        <dbReference type="Proteomes" id="UP000813385"/>
    </source>
</evidence>
<evidence type="ECO:0000256" key="1">
    <source>
        <dbReference type="ARBA" id="ARBA00004604"/>
    </source>
</evidence>
<keyword evidence="5" id="KW-0687">Ribonucleoprotein</keyword>
<evidence type="ECO:0000259" key="12">
    <source>
        <dbReference type="Pfam" id="PF17407"/>
    </source>
</evidence>
<dbReference type="InterPro" id="IPR005554">
    <property type="entry name" value="NOL6/Upt22"/>
</dbReference>
<dbReference type="GO" id="GO:0006364">
    <property type="term" value="P:rRNA processing"/>
    <property type="evidence" value="ECO:0007669"/>
    <property type="project" value="UniProtKB-KW"/>
</dbReference>
<dbReference type="InterPro" id="IPR035368">
    <property type="entry name" value="Nrap_D3"/>
</dbReference>
<keyword evidence="3 5" id="KW-0694">RNA-binding</keyword>
<keyword evidence="5" id="KW-0690">Ribosome biogenesis</keyword>
<dbReference type="AlphaFoldDB" id="A0A8K0X0H2"/>
<evidence type="ECO:0000256" key="3">
    <source>
        <dbReference type="ARBA" id="ARBA00022884"/>
    </source>
</evidence>
<dbReference type="OrthoDB" id="10251401at2759"/>
<dbReference type="GO" id="GO:0003723">
    <property type="term" value="F:RNA binding"/>
    <property type="evidence" value="ECO:0007669"/>
    <property type="project" value="UniProtKB-KW"/>
</dbReference>
<feature type="domain" description="Nrap protein" evidence="9">
    <location>
        <begin position="439"/>
        <end position="587"/>
    </location>
</feature>
<evidence type="ECO:0000259" key="7">
    <source>
        <dbReference type="Pfam" id="PF03813"/>
    </source>
</evidence>
<dbReference type="Pfam" id="PF03813">
    <property type="entry name" value="Nrap"/>
    <property type="match status" value="1"/>
</dbReference>
<feature type="region of interest" description="Disordered" evidence="6">
    <location>
        <begin position="189"/>
        <end position="223"/>
    </location>
</feature>
<feature type="domain" description="Nrap protein" evidence="11">
    <location>
        <begin position="799"/>
        <end position="952"/>
    </location>
</feature>
<feature type="domain" description="Nrap protein" evidence="12">
    <location>
        <begin position="954"/>
        <end position="1087"/>
    </location>
</feature>
<feature type="region of interest" description="Disordered" evidence="6">
    <location>
        <begin position="1"/>
        <end position="22"/>
    </location>
</feature>
<organism evidence="13 14">
    <name type="scientific">Plectosphaerella cucumerina</name>
    <dbReference type="NCBI Taxonomy" id="40658"/>
    <lineage>
        <taxon>Eukaryota</taxon>
        <taxon>Fungi</taxon>
        <taxon>Dikarya</taxon>
        <taxon>Ascomycota</taxon>
        <taxon>Pezizomycotina</taxon>
        <taxon>Sordariomycetes</taxon>
        <taxon>Hypocreomycetidae</taxon>
        <taxon>Glomerellales</taxon>
        <taxon>Plectosphaerellaceae</taxon>
        <taxon>Plectosphaerella</taxon>
    </lineage>
</organism>
<evidence type="ECO:0000259" key="8">
    <source>
        <dbReference type="Pfam" id="PF17403"/>
    </source>
</evidence>
<evidence type="ECO:0000256" key="5">
    <source>
        <dbReference type="RuleBase" id="RU364032"/>
    </source>
</evidence>
<evidence type="ECO:0000256" key="4">
    <source>
        <dbReference type="ARBA" id="ARBA00023242"/>
    </source>
</evidence>
<accession>A0A8K0X0H2</accession>
<dbReference type="Pfam" id="PF17403">
    <property type="entry name" value="Nrap_D2"/>
    <property type="match status" value="1"/>
</dbReference>
<dbReference type="Pfam" id="PF17406">
    <property type="entry name" value="Nrap_D5"/>
    <property type="match status" value="1"/>
</dbReference>
<comment type="subcellular location">
    <subcellularLocation>
        <location evidence="1 5">Nucleus</location>
        <location evidence="1 5">Nucleolus</location>
    </subcellularLocation>
</comment>
<dbReference type="InterPro" id="IPR035367">
    <property type="entry name" value="Nrap_D2"/>
</dbReference>
<dbReference type="GO" id="GO:0006409">
    <property type="term" value="P:tRNA export from nucleus"/>
    <property type="evidence" value="ECO:0007669"/>
    <property type="project" value="TreeGrafter"/>
</dbReference>
<dbReference type="GO" id="GO:0034456">
    <property type="term" value="C:UTP-C complex"/>
    <property type="evidence" value="ECO:0007669"/>
    <property type="project" value="TreeGrafter"/>
</dbReference>
<dbReference type="PANTHER" id="PTHR17972">
    <property type="entry name" value="NUCLEOLAR RNA-ASSOCIATED PROTEIN"/>
    <property type="match status" value="1"/>
</dbReference>
<keyword evidence="14" id="KW-1185">Reference proteome</keyword>
<feature type="compositionally biased region" description="Basic residues" evidence="6">
    <location>
        <begin position="1"/>
        <end position="10"/>
    </location>
</feature>
<feature type="non-terminal residue" evidence="13">
    <location>
        <position position="1"/>
    </location>
</feature>
<reference evidence="13" key="1">
    <citation type="journal article" date="2021" name="Nat. Commun.">
        <title>Genetic determinants of endophytism in the Arabidopsis root mycobiome.</title>
        <authorList>
            <person name="Mesny F."/>
            <person name="Miyauchi S."/>
            <person name="Thiergart T."/>
            <person name="Pickel B."/>
            <person name="Atanasova L."/>
            <person name="Karlsson M."/>
            <person name="Huettel B."/>
            <person name="Barry K.W."/>
            <person name="Haridas S."/>
            <person name="Chen C."/>
            <person name="Bauer D."/>
            <person name="Andreopoulos W."/>
            <person name="Pangilinan J."/>
            <person name="LaButti K."/>
            <person name="Riley R."/>
            <person name="Lipzen A."/>
            <person name="Clum A."/>
            <person name="Drula E."/>
            <person name="Henrissat B."/>
            <person name="Kohler A."/>
            <person name="Grigoriev I.V."/>
            <person name="Martin F.M."/>
            <person name="Hacquard S."/>
        </authorList>
    </citation>
    <scope>NUCLEOTIDE SEQUENCE</scope>
    <source>
        <strain evidence="13">MPI-CAGE-AT-0016</strain>
    </source>
</reference>
<evidence type="ECO:0000259" key="9">
    <source>
        <dbReference type="Pfam" id="PF17404"/>
    </source>
</evidence>
<keyword evidence="4 5" id="KW-0539">Nucleus</keyword>
<evidence type="ECO:0000259" key="11">
    <source>
        <dbReference type="Pfam" id="PF17406"/>
    </source>
</evidence>
<evidence type="ECO:0000259" key="10">
    <source>
        <dbReference type="Pfam" id="PF17405"/>
    </source>
</evidence>
<sequence length="1091" mass="121566">MVPSPKRRKVSHSDGTAPSRSAVSPFVLQTTELLEEVQVDYEATFDGADELLKRLRDVVDSIPAVEASSIADATRKLQKKHQIQIPFPDPKPAADAPYKLAYEKPSSYNVVGSYVSKTMTKDQEAKTIDMIVQMPKSLFQEKDFQSMRYFYRRAYYIANIAAGVRQNLGSDVELDFDLLNENPLLPVLTVRPVESADDKDEDMDEDKDGEDDDDSSDVSDDSVNASEYSIRIIPCAPENLFPKNKLVSTANCNKTANSDAPTPFYNSTIKAEESFVRYLRTLVRAKTQCAAFADACRLGRVWLQQRGFGASLSLGGFGHFEWAFLMASLLQKGDKSDKPALSSSLSSTELFKATVQFIASTDFVKNPVVFGTYSKGYDGVKESGPVMFDTDRELNFLYKMTPWSVNLLRHYANTTLDVLNNNSPDQFDSTFIVKADVPLQMFDAVFEIEDVNLDKFSGATDGRGPISAFCSKVFTTLSKAFKERSTLIHIQHSDSEPWDITSSPETGAATVQIGVLFDPVTMAKSLELGPSAELTKEAAKFRQFWGEKAELRRFKDGSILECVPWSQKTAAKICEEITKYILGLHLKIDSDTIRFHGQNLPSGLEFTPVDKEAFDSARQAFQAFEHDIRSLEGMPLSIRRLAPVCPELRYSSMTPPALGFHNGNAPAMDVTLSFEASGRWPENLVAIQETKIDFLLDIDRRLMAANDQVTTSLGRDNSSDETGNISFLDVVYPSGAAFRLRIQSDLEETLLERNARNKLLDPHTRLAAEEALSRLRWKHTHLPLHTQSIASFCTRLAPLSAAMRLTKHWFNAHKLTGQISEELIELFVIHVFLQPQPWKTPSSAQAAFLRTLVFLSRWDWRSEALVVDFSDELTADDHIAIDRRLETSRTRDPNMNHAVIFAATTHDTSGLAYTQHGPSKLCATRMTRLAKSACALVRDQGVDLDLNDLFEPSLGDYDILIHLSSGQTKRVLRDAGAEAGARHSAFKNLDARTGKVPLPLAEHPVDVLLGQLQAAYNDSLIFFRGAQGDAVVGAIWQPKLRRQGFRVGLPYNFKTAEEAEEENAVDVNKEAIILEIARIGGDMIKKIETAE</sequence>
<protein>
    <recommendedName>
        <fullName evidence="5">U3 small nucleolar RNA-associated protein 22</fullName>
    </recommendedName>
</protein>
<dbReference type="Gene3D" id="1.10.1410.10">
    <property type="match status" value="1"/>
</dbReference>
<feature type="domain" description="Nrap protein" evidence="8">
    <location>
        <begin position="291"/>
        <end position="434"/>
    </location>
</feature>
<feature type="domain" description="Nrap protein" evidence="7">
    <location>
        <begin position="128"/>
        <end position="287"/>
    </location>
</feature>
<gene>
    <name evidence="13" type="ORF">B0T11DRAFT_246895</name>
</gene>
<evidence type="ECO:0000256" key="6">
    <source>
        <dbReference type="SAM" id="MobiDB-lite"/>
    </source>
</evidence>
<dbReference type="InterPro" id="IPR035369">
    <property type="entry name" value="Nrap_D4"/>
</dbReference>
<dbReference type="Proteomes" id="UP000813385">
    <property type="component" value="Unassembled WGS sequence"/>
</dbReference>